<keyword evidence="3" id="KW-0547">Nucleotide-binding</keyword>
<proteinExistence type="predicted"/>
<reference evidence="4" key="1">
    <citation type="journal article" date="2019" name="Int. J. Syst. Evol. Microbiol.">
        <title>The Global Catalogue of Microorganisms (GCM) 10K type strain sequencing project: providing services to taxonomists for standard genome sequencing and annotation.</title>
        <authorList>
            <consortium name="The Broad Institute Genomics Platform"/>
            <consortium name="The Broad Institute Genome Sequencing Center for Infectious Disease"/>
            <person name="Wu L."/>
            <person name="Ma J."/>
        </authorList>
    </citation>
    <scope>NUCLEOTIDE SEQUENCE [LARGE SCALE GENOMIC DNA]</scope>
    <source>
        <strain evidence="4">CGMCC 4.1437</strain>
    </source>
</reference>
<protein>
    <submittedName>
        <fullName evidence="3">ATP-binding protein</fullName>
    </submittedName>
</protein>
<dbReference type="InterPro" id="IPR003594">
    <property type="entry name" value="HATPase_dom"/>
</dbReference>
<evidence type="ECO:0000256" key="1">
    <source>
        <dbReference type="ARBA" id="ARBA00022527"/>
    </source>
</evidence>
<dbReference type="SUPFAM" id="SSF55874">
    <property type="entry name" value="ATPase domain of HSP90 chaperone/DNA topoisomerase II/histidine kinase"/>
    <property type="match status" value="1"/>
</dbReference>
<keyword evidence="4" id="KW-1185">Reference proteome</keyword>
<gene>
    <name evidence="3" type="ORF">ACFP3U_16800</name>
</gene>
<dbReference type="PANTHER" id="PTHR35526">
    <property type="entry name" value="ANTI-SIGMA-F FACTOR RSBW-RELATED"/>
    <property type="match status" value="1"/>
</dbReference>
<accession>A0ABW0X4F7</accession>
<keyword evidence="1" id="KW-0418">Kinase</keyword>
<keyword evidence="1" id="KW-0808">Transferase</keyword>
<keyword evidence="3" id="KW-0067">ATP-binding</keyword>
<dbReference type="GO" id="GO:0005524">
    <property type="term" value="F:ATP binding"/>
    <property type="evidence" value="ECO:0007669"/>
    <property type="project" value="UniProtKB-KW"/>
</dbReference>
<sequence length="166" mass="18393">MVADASSWASFQDDLAALERLSCDELERLYVGRLCDRTTSGEVRLPSRPATGPLARRLVLAVLGAWELHQHLEVGELLTSELVANAVRHAAGRTVGLHVARKPGWVRVEVRDSSRSLPCMIIAEPLPVTERGRGLQVVDDLADRWGADLLPRGKGVWFELKVRERV</sequence>
<dbReference type="CDD" id="cd16936">
    <property type="entry name" value="HATPase_RsbW-like"/>
    <property type="match status" value="1"/>
</dbReference>
<dbReference type="Gene3D" id="3.30.565.10">
    <property type="entry name" value="Histidine kinase-like ATPase, C-terminal domain"/>
    <property type="match status" value="1"/>
</dbReference>
<name>A0ABW0X4F7_9ACTN</name>
<evidence type="ECO:0000313" key="3">
    <source>
        <dbReference type="EMBL" id="MFC5664640.1"/>
    </source>
</evidence>
<dbReference type="EMBL" id="JBHSOF010000019">
    <property type="protein sequence ID" value="MFC5664640.1"/>
    <property type="molecule type" value="Genomic_DNA"/>
</dbReference>
<dbReference type="PANTHER" id="PTHR35526:SF3">
    <property type="entry name" value="ANTI-SIGMA-F FACTOR RSBW"/>
    <property type="match status" value="1"/>
</dbReference>
<dbReference type="Pfam" id="PF13581">
    <property type="entry name" value="HATPase_c_2"/>
    <property type="match status" value="1"/>
</dbReference>
<keyword evidence="1" id="KW-0723">Serine/threonine-protein kinase</keyword>
<organism evidence="3 4">
    <name type="scientific">Kitasatospora misakiensis</name>
    <dbReference type="NCBI Taxonomy" id="67330"/>
    <lineage>
        <taxon>Bacteria</taxon>
        <taxon>Bacillati</taxon>
        <taxon>Actinomycetota</taxon>
        <taxon>Actinomycetes</taxon>
        <taxon>Kitasatosporales</taxon>
        <taxon>Streptomycetaceae</taxon>
        <taxon>Kitasatospora</taxon>
    </lineage>
</organism>
<feature type="domain" description="Histidine kinase/HSP90-like ATPase" evidence="2">
    <location>
        <begin position="46"/>
        <end position="156"/>
    </location>
</feature>
<dbReference type="RefSeq" id="WP_380226336.1">
    <property type="nucleotide sequence ID" value="NZ_JBHSOF010000019.1"/>
</dbReference>
<dbReference type="Proteomes" id="UP001595975">
    <property type="component" value="Unassembled WGS sequence"/>
</dbReference>
<evidence type="ECO:0000259" key="2">
    <source>
        <dbReference type="Pfam" id="PF13581"/>
    </source>
</evidence>
<dbReference type="InterPro" id="IPR036890">
    <property type="entry name" value="HATPase_C_sf"/>
</dbReference>
<dbReference type="InterPro" id="IPR050267">
    <property type="entry name" value="Anti-sigma-factor_SerPK"/>
</dbReference>
<comment type="caution">
    <text evidence="3">The sequence shown here is derived from an EMBL/GenBank/DDBJ whole genome shotgun (WGS) entry which is preliminary data.</text>
</comment>
<evidence type="ECO:0000313" key="4">
    <source>
        <dbReference type="Proteomes" id="UP001595975"/>
    </source>
</evidence>